<name>A0A4S4LNF6_9AGAM</name>
<keyword evidence="2" id="KW-1185">Reference proteome</keyword>
<protein>
    <submittedName>
        <fullName evidence="1">Uncharacterized protein</fullName>
    </submittedName>
</protein>
<gene>
    <name evidence="1" type="ORF">EW146_g6452</name>
</gene>
<sequence>MRISNWTSPPTRRECTLLLFCLSIFVLAYNFDASLRLLSSTSPSLPSSSSLFGIALRSSSAPPIGPDGRKPEGYRDALEGEIFGEWDWDEGRVAGVKASEETRIIEGSGKNKGQDRYVRGEGVPGRNAMWLQGVGEGAYGVGEGLGSSNVNDGFVRWGEDLPASSLVAHVPGFTILDRVFLSNGTLFIVSEEPSSLPALDSMGSSMSNSREPPRDVDWQILSHKEAVSTLGEYGGKIHGVTYMSYDISTATDAHTLLSMQRVYSTIPSHKDTPPHRLFFPAIPTFSDRRPEPEDDTVVRRRSNSGTHPFTIKAAYPSLAGALFAEDFDDFKGLDIPMLLDRVVIADRGAATRHGVAADSWAGPFTALRAPQTWFDGVRNNLARYFGEGEEKSRGKKEVTYLVQQSYVGSGARLRTEDHEALLKELKGLQRSGYQINVVDESAAWSDRMKSIVQSTVVIGVFGDHLSDSVFMKSSPQTTLMEFFPSGSFTRDWEIVMHSMGTRYIAWQGDQKFTSQSLPLISRPSGAQEVRIDAKAVVRAIKEELSRKA</sequence>
<organism evidence="1 2">
    <name type="scientific">Bondarzewia mesenterica</name>
    <dbReference type="NCBI Taxonomy" id="1095465"/>
    <lineage>
        <taxon>Eukaryota</taxon>
        <taxon>Fungi</taxon>
        <taxon>Dikarya</taxon>
        <taxon>Basidiomycota</taxon>
        <taxon>Agaricomycotina</taxon>
        <taxon>Agaricomycetes</taxon>
        <taxon>Russulales</taxon>
        <taxon>Bondarzewiaceae</taxon>
        <taxon>Bondarzewia</taxon>
    </lineage>
</organism>
<comment type="caution">
    <text evidence="1">The sequence shown here is derived from an EMBL/GenBank/DDBJ whole genome shotgun (WGS) entry which is preliminary data.</text>
</comment>
<dbReference type="Proteomes" id="UP000310158">
    <property type="component" value="Unassembled WGS sequence"/>
</dbReference>
<accession>A0A4S4LNF6</accession>
<dbReference type="OrthoDB" id="529273at2759"/>
<proteinExistence type="predicted"/>
<dbReference type="EMBL" id="SGPL01000324">
    <property type="protein sequence ID" value="THH13806.1"/>
    <property type="molecule type" value="Genomic_DNA"/>
</dbReference>
<evidence type="ECO:0000313" key="1">
    <source>
        <dbReference type="EMBL" id="THH13806.1"/>
    </source>
</evidence>
<evidence type="ECO:0000313" key="2">
    <source>
        <dbReference type="Proteomes" id="UP000310158"/>
    </source>
</evidence>
<dbReference type="AlphaFoldDB" id="A0A4S4LNF6"/>
<reference evidence="1" key="1">
    <citation type="submission" date="2019-02" db="EMBL/GenBank/DDBJ databases">
        <title>Genome sequencing of the rare red list fungi Bondarzewia mesenterica.</title>
        <authorList>
            <person name="Buettner E."/>
            <person name="Kellner H."/>
        </authorList>
    </citation>
    <scope>NUCLEOTIDE SEQUENCE [LARGE SCALE GENOMIC DNA]</scope>
    <source>
        <strain evidence="1">DSM 108281</strain>
    </source>
</reference>